<keyword evidence="4" id="KW-0677">Repeat</keyword>
<evidence type="ECO:0000256" key="9">
    <source>
        <dbReference type="ARBA" id="ARBA00023242"/>
    </source>
</evidence>
<dbReference type="PROSITE" id="PS50016">
    <property type="entry name" value="ZF_PHD_2"/>
    <property type="match status" value="1"/>
</dbReference>
<dbReference type="GO" id="GO:0008270">
    <property type="term" value="F:zinc ion binding"/>
    <property type="evidence" value="ECO:0007669"/>
    <property type="project" value="UniProtKB-KW"/>
</dbReference>
<evidence type="ECO:0000256" key="10">
    <source>
        <dbReference type="PROSITE-ProRule" id="PRU00175"/>
    </source>
</evidence>
<dbReference type="InterPro" id="IPR019787">
    <property type="entry name" value="Znf_PHD-finger"/>
</dbReference>
<sequence>MSQVNQKSKLTTQLTRESLECMICCAKIRRKHSIWSCQVCFNVFHLDCIKKWASSSVESDGWRCPGCQSQNAEIPHLYTCFCAKTVNPPLSYQRYAIPHACGDTCGRIGIGGQGCTHGCPEQCHPGRCNPCYAQVRRSCPCEKQIFTVTCSGKQALLCGNRCEKVLNCGVHSCTGNCHEGACDPCGVLIRLECHCGKNSKSVPCTVETRNQHFYSCDRTCNRILTCSNHRCEDKCHPICKPCKLAPSQIKSCPCGKTSIAEACKIRGERTRASCTDPIPTCGKPCLKELKCGGTRDRHRCLKDCHLEPDCPECPSTTSIKCRCGNKEFEVECKNLEASGEIVCGKKCTKKRSCGKHKCNTKCCIDQDHICPVVCDRPLPCKNHQCELLCHNGHCPPCRYLSFDELTCECGDAVIYPPVPCGTKPPDCNRPCTRSHDCDHDVHHNCHGEPECPPCYVLTSKWCHGRHMLRQNILCHVKEVSCGLLCDKLLKCSRHKCPRKCHPSDCMRENDLCMLPCTTPRPNCGHPCNAPCHERECPDTKCKEMASVTCLCGRLKDSIVCWKREAEFEKIIQAFLSQRLSQLKLSVDGTAEVDEEKLRDELLSSRSKLQLLKCDKECARIERAKKLAEALQLESPDVSTQFGIPNYSDYMKKMAQKNPRFVEMVHEKLSDLVMRTKKTKNQRNVTYQFEGLNRDKRQLIYEYCEHFGCLYNSMDEGEPGLKSAIITASKEKCWLPSVSLADAVFQQSVKAERKSAYADVELSQSKSQILGPGGNFKRLGALNVASLAVSVTGYDVLRLRRSYVNGLYIYGRTLLRRSEASLGTLFAATKFAPHLDTEGSKGDVGSIIRPAVT</sequence>
<comment type="caution">
    <text evidence="14">The sequence shown here is derived from an EMBL/GenBank/DDBJ whole genome shotgun (WGS) entry which is preliminary data.</text>
</comment>
<keyword evidence="7" id="KW-0805">Transcription regulation</keyword>
<dbReference type="InterPro" id="IPR001841">
    <property type="entry name" value="Znf_RING"/>
</dbReference>
<feature type="domain" description="RING-type" evidence="12">
    <location>
        <begin position="21"/>
        <end position="68"/>
    </location>
</feature>
<reference evidence="14" key="1">
    <citation type="submission" date="2021-06" db="EMBL/GenBank/DDBJ databases">
        <authorList>
            <person name="Hodson N. C."/>
            <person name="Mongue J. A."/>
            <person name="Jaron S. K."/>
        </authorList>
    </citation>
    <scope>NUCLEOTIDE SEQUENCE</scope>
</reference>
<feature type="domain" description="R3H" evidence="13">
    <location>
        <begin position="658"/>
        <end position="729"/>
    </location>
</feature>
<evidence type="ECO:0000256" key="4">
    <source>
        <dbReference type="ARBA" id="ARBA00022737"/>
    </source>
</evidence>
<evidence type="ECO:0000256" key="2">
    <source>
        <dbReference type="ARBA" id="ARBA00007269"/>
    </source>
</evidence>
<dbReference type="PROSITE" id="PS51061">
    <property type="entry name" value="R3H"/>
    <property type="match status" value="1"/>
</dbReference>
<dbReference type="InterPro" id="IPR000967">
    <property type="entry name" value="Znf_NFX1"/>
</dbReference>
<keyword evidence="5 10" id="KW-0863">Zinc-finger</keyword>
<evidence type="ECO:0000256" key="1">
    <source>
        <dbReference type="ARBA" id="ARBA00004123"/>
    </source>
</evidence>
<dbReference type="GO" id="GO:0005634">
    <property type="term" value="C:nucleus"/>
    <property type="evidence" value="ECO:0007669"/>
    <property type="project" value="UniProtKB-SubCell"/>
</dbReference>
<dbReference type="GO" id="GO:0000981">
    <property type="term" value="F:DNA-binding transcription factor activity, RNA polymerase II-specific"/>
    <property type="evidence" value="ECO:0007669"/>
    <property type="project" value="TreeGrafter"/>
</dbReference>
<dbReference type="PANTHER" id="PTHR12360">
    <property type="entry name" value="NUCLEAR TRANSCRIPTION FACTOR, X-BOX BINDING 1 NFX1"/>
    <property type="match status" value="1"/>
</dbReference>
<evidence type="ECO:0000256" key="3">
    <source>
        <dbReference type="ARBA" id="ARBA00022723"/>
    </source>
</evidence>
<feature type="domain" description="PHD-type" evidence="11">
    <location>
        <begin position="18"/>
        <end position="70"/>
    </location>
</feature>
<gene>
    <name evidence="14" type="ORF">AFUS01_LOCUS4512</name>
</gene>
<accession>A0A8J2J8U2</accession>
<comment type="subcellular location">
    <subcellularLocation>
        <location evidence="1">Nucleus</location>
    </subcellularLocation>
</comment>
<dbReference type="InterPro" id="IPR034078">
    <property type="entry name" value="NFX1_fam"/>
</dbReference>
<dbReference type="PROSITE" id="PS50089">
    <property type="entry name" value="ZF_RING_2"/>
    <property type="match status" value="1"/>
</dbReference>
<dbReference type="EMBL" id="CAJVCH010028179">
    <property type="protein sequence ID" value="CAG7703751.1"/>
    <property type="molecule type" value="Genomic_DNA"/>
</dbReference>
<dbReference type="GO" id="GO:0000122">
    <property type="term" value="P:negative regulation of transcription by RNA polymerase II"/>
    <property type="evidence" value="ECO:0007669"/>
    <property type="project" value="TreeGrafter"/>
</dbReference>
<dbReference type="InterPro" id="IPR019786">
    <property type="entry name" value="Zinc_finger_PHD-type_CS"/>
</dbReference>
<name>A0A8J2J8U2_9HEXA</name>
<dbReference type="PROSITE" id="PS01359">
    <property type="entry name" value="ZF_PHD_1"/>
    <property type="match status" value="1"/>
</dbReference>
<dbReference type="InterPro" id="IPR001374">
    <property type="entry name" value="R3H_dom"/>
</dbReference>
<keyword evidence="15" id="KW-1185">Reference proteome</keyword>
<keyword evidence="9" id="KW-0539">Nucleus</keyword>
<dbReference type="GO" id="GO:0000977">
    <property type="term" value="F:RNA polymerase II transcription regulatory region sequence-specific DNA binding"/>
    <property type="evidence" value="ECO:0007669"/>
    <property type="project" value="TreeGrafter"/>
</dbReference>
<keyword evidence="6" id="KW-0862">Zinc</keyword>
<evidence type="ECO:0000256" key="5">
    <source>
        <dbReference type="ARBA" id="ARBA00022771"/>
    </source>
</evidence>
<evidence type="ECO:0000259" key="12">
    <source>
        <dbReference type="PROSITE" id="PS50089"/>
    </source>
</evidence>
<protein>
    <recommendedName>
        <fullName evidence="16">NF-X1-type zinc finger protein NFXL1</fullName>
    </recommendedName>
</protein>
<dbReference type="PANTHER" id="PTHR12360:SF12">
    <property type="entry name" value="TRANSCRIPTIONAL REPRESSOR NF-X1"/>
    <property type="match status" value="1"/>
</dbReference>
<evidence type="ECO:0000256" key="8">
    <source>
        <dbReference type="ARBA" id="ARBA00023163"/>
    </source>
</evidence>
<dbReference type="SMART" id="SM00438">
    <property type="entry name" value="ZnF_NFX"/>
    <property type="match status" value="9"/>
</dbReference>
<dbReference type="AlphaFoldDB" id="A0A8J2J8U2"/>
<dbReference type="CDD" id="cd06008">
    <property type="entry name" value="NF-X1-zinc-finger"/>
    <property type="match status" value="4"/>
</dbReference>
<dbReference type="OrthoDB" id="6512771at2759"/>
<keyword evidence="8" id="KW-0804">Transcription</keyword>
<organism evidence="14 15">
    <name type="scientific">Allacma fusca</name>
    <dbReference type="NCBI Taxonomy" id="39272"/>
    <lineage>
        <taxon>Eukaryota</taxon>
        <taxon>Metazoa</taxon>
        <taxon>Ecdysozoa</taxon>
        <taxon>Arthropoda</taxon>
        <taxon>Hexapoda</taxon>
        <taxon>Collembola</taxon>
        <taxon>Symphypleona</taxon>
        <taxon>Sminthuridae</taxon>
        <taxon>Allacma</taxon>
    </lineage>
</organism>
<evidence type="ECO:0000256" key="6">
    <source>
        <dbReference type="ARBA" id="ARBA00022833"/>
    </source>
</evidence>
<proteinExistence type="inferred from homology"/>
<dbReference type="Proteomes" id="UP000708208">
    <property type="component" value="Unassembled WGS sequence"/>
</dbReference>
<evidence type="ECO:0000259" key="13">
    <source>
        <dbReference type="PROSITE" id="PS51061"/>
    </source>
</evidence>
<evidence type="ECO:0000256" key="7">
    <source>
        <dbReference type="ARBA" id="ARBA00023015"/>
    </source>
</evidence>
<evidence type="ECO:0008006" key="16">
    <source>
        <dbReference type="Google" id="ProtNLM"/>
    </source>
</evidence>
<comment type="similarity">
    <text evidence="2">Belongs to the NFX1 family.</text>
</comment>
<evidence type="ECO:0000259" key="11">
    <source>
        <dbReference type="PROSITE" id="PS50016"/>
    </source>
</evidence>
<evidence type="ECO:0000313" key="15">
    <source>
        <dbReference type="Proteomes" id="UP000708208"/>
    </source>
</evidence>
<evidence type="ECO:0000313" key="14">
    <source>
        <dbReference type="EMBL" id="CAG7703751.1"/>
    </source>
</evidence>
<keyword evidence="3" id="KW-0479">Metal-binding</keyword>